<proteinExistence type="predicted"/>
<gene>
    <name evidence="1" type="ORF">PVK06_043835</name>
</gene>
<protein>
    <submittedName>
        <fullName evidence="1">Uncharacterized protein</fullName>
    </submittedName>
</protein>
<name>A0ABR0MPG6_GOSAR</name>
<evidence type="ECO:0000313" key="1">
    <source>
        <dbReference type="EMBL" id="KAK5775881.1"/>
    </source>
</evidence>
<organism evidence="1 2">
    <name type="scientific">Gossypium arboreum</name>
    <name type="common">Tree cotton</name>
    <name type="synonym">Gossypium nanking</name>
    <dbReference type="NCBI Taxonomy" id="29729"/>
    <lineage>
        <taxon>Eukaryota</taxon>
        <taxon>Viridiplantae</taxon>
        <taxon>Streptophyta</taxon>
        <taxon>Embryophyta</taxon>
        <taxon>Tracheophyta</taxon>
        <taxon>Spermatophyta</taxon>
        <taxon>Magnoliopsida</taxon>
        <taxon>eudicotyledons</taxon>
        <taxon>Gunneridae</taxon>
        <taxon>Pentapetalae</taxon>
        <taxon>rosids</taxon>
        <taxon>malvids</taxon>
        <taxon>Malvales</taxon>
        <taxon>Malvaceae</taxon>
        <taxon>Malvoideae</taxon>
        <taxon>Gossypium</taxon>
    </lineage>
</organism>
<dbReference type="EMBL" id="JARKNE010000012">
    <property type="protein sequence ID" value="KAK5775881.1"/>
    <property type="molecule type" value="Genomic_DNA"/>
</dbReference>
<evidence type="ECO:0000313" key="2">
    <source>
        <dbReference type="Proteomes" id="UP001358586"/>
    </source>
</evidence>
<sequence length="60" mass="6771">MGCHELLAWMTCCYHESPSAVGCPTLIVVADGGVRWWEGIEWWIGMKKKGDGDGKEMEER</sequence>
<reference evidence="1 2" key="1">
    <citation type="submission" date="2023-03" db="EMBL/GenBank/DDBJ databases">
        <title>WGS of Gossypium arboreum.</title>
        <authorList>
            <person name="Yu D."/>
        </authorList>
    </citation>
    <scope>NUCLEOTIDE SEQUENCE [LARGE SCALE GENOMIC DNA]</scope>
    <source>
        <tissue evidence="1">Leaf</tissue>
    </source>
</reference>
<keyword evidence="2" id="KW-1185">Reference proteome</keyword>
<accession>A0ABR0MPG6</accession>
<comment type="caution">
    <text evidence="1">The sequence shown here is derived from an EMBL/GenBank/DDBJ whole genome shotgun (WGS) entry which is preliminary data.</text>
</comment>
<dbReference type="Proteomes" id="UP001358586">
    <property type="component" value="Chromosome 12"/>
</dbReference>